<sequence>MTDTAPDLTAARSADETFAILLPGTWAGIPMTDAAAIERRAKEIVKHQVPRDDQLARMRRVVRDEMIAGATKAAENGAVLFAVALEILPSVPFPAAVIAFEQGWPPAAPAAEDGETGRLARAFPDGTVLEGGSGYVLRRSELGTETVGETEFPELSLEYWFPTPAGDLLSLLVSVPMCQDAQLFTAFFDAVADSVRWREPAPAVAAAPTAESAAPADPTT</sequence>
<dbReference type="OrthoDB" id="4977279at2"/>
<protein>
    <submittedName>
        <fullName evidence="1">Uncharacterized protein</fullName>
    </submittedName>
</protein>
<dbReference type="AlphaFoldDB" id="A0A506XZ77"/>
<organism evidence="1 2">
    <name type="scientific">Schumannella soli</name>
    <dbReference type="NCBI Taxonomy" id="2590779"/>
    <lineage>
        <taxon>Bacteria</taxon>
        <taxon>Bacillati</taxon>
        <taxon>Actinomycetota</taxon>
        <taxon>Actinomycetes</taxon>
        <taxon>Micrococcales</taxon>
        <taxon>Microbacteriaceae</taxon>
        <taxon>Schumannella</taxon>
    </lineage>
</organism>
<gene>
    <name evidence="1" type="ORF">FJ657_12490</name>
</gene>
<proteinExistence type="predicted"/>
<accession>A0A506XZ77</accession>
<reference evidence="1 2" key="1">
    <citation type="submission" date="2019-06" db="EMBL/GenBank/DDBJ databases">
        <authorList>
            <person name="Li F."/>
        </authorList>
    </citation>
    <scope>NUCLEOTIDE SEQUENCE [LARGE SCALE GENOMIC DNA]</scope>
    <source>
        <strain evidence="1 2">10F1D-1</strain>
    </source>
</reference>
<dbReference type="EMBL" id="VHQG01000003">
    <property type="protein sequence ID" value="TPW75032.1"/>
    <property type="molecule type" value="Genomic_DNA"/>
</dbReference>
<comment type="caution">
    <text evidence="1">The sequence shown here is derived from an EMBL/GenBank/DDBJ whole genome shotgun (WGS) entry which is preliminary data.</text>
</comment>
<dbReference type="Proteomes" id="UP000316252">
    <property type="component" value="Unassembled WGS sequence"/>
</dbReference>
<evidence type="ECO:0000313" key="2">
    <source>
        <dbReference type="Proteomes" id="UP000316252"/>
    </source>
</evidence>
<keyword evidence="2" id="KW-1185">Reference proteome</keyword>
<dbReference type="RefSeq" id="WP_141164060.1">
    <property type="nucleotide sequence ID" value="NZ_VHQG01000003.1"/>
</dbReference>
<evidence type="ECO:0000313" key="1">
    <source>
        <dbReference type="EMBL" id="TPW75032.1"/>
    </source>
</evidence>
<name>A0A506XZ77_9MICO</name>